<keyword evidence="2" id="KW-0614">Plasmid</keyword>
<dbReference type="KEGG" id="svl:Strvi_0155"/>
<sequence>MPVQAEAPDDTPVQTPGADWAGDAIRAAARVPGPDFEAALARLGDLVDPSNYFNMALLAYLERIRLTVERSAAEGAETAREAANESAAQHSALSDRVSAVEGRLDHLNALVKALQEDVRAVGDMGAATSEQVEILAAATKYTTTRAVTAWRSGHSDAPDNQAPNQEAEYAQ</sequence>
<name>G2PHX9_STRV4</name>
<feature type="region of interest" description="Disordered" evidence="1">
    <location>
        <begin position="151"/>
        <end position="171"/>
    </location>
</feature>
<protein>
    <submittedName>
        <fullName evidence="2">Uncharacterized protein</fullName>
    </submittedName>
</protein>
<gene>
    <name evidence="2" type="ORF">Strvi_0155</name>
</gene>
<reference evidence="2" key="1">
    <citation type="submission" date="2011-08" db="EMBL/GenBank/DDBJ databases">
        <title>Complete sequence of plasmid 2 of Streptomyces violaceusniger Tu 4113.</title>
        <authorList>
            <consortium name="US DOE Joint Genome Institute"/>
            <person name="Lucas S."/>
            <person name="Han J."/>
            <person name="Lapidus A."/>
            <person name="Cheng J.-F."/>
            <person name="Goodwin L."/>
            <person name="Pitluck S."/>
            <person name="Peters L."/>
            <person name="Ivanova N."/>
            <person name="Daligault H."/>
            <person name="Detter J.C."/>
            <person name="Han C."/>
            <person name="Tapia R."/>
            <person name="Land M."/>
            <person name="Hauser L."/>
            <person name="Kyrpides N."/>
            <person name="Ivanova N."/>
            <person name="Pagani I."/>
            <person name="Hagen A."/>
            <person name="Katz L."/>
            <person name="Fiedler H.-P."/>
            <person name="Keasling J."/>
            <person name="Fortman J."/>
            <person name="Woyke T."/>
        </authorList>
    </citation>
    <scope>NUCLEOTIDE SEQUENCE [LARGE SCALE GENOMIC DNA]</scope>
    <source>
        <strain evidence="2">Tu 4113</strain>
        <plasmid evidence="2">pSTRVI02</plasmid>
    </source>
</reference>
<dbReference type="HOGENOM" id="CLU_1562054_0_0_11"/>
<dbReference type="Proteomes" id="UP000008703">
    <property type="component" value="Plasmid pSTRVI02"/>
</dbReference>
<keyword evidence="3" id="KW-1185">Reference proteome</keyword>
<evidence type="ECO:0000256" key="1">
    <source>
        <dbReference type="SAM" id="MobiDB-lite"/>
    </source>
</evidence>
<geneLocation type="plasmid" evidence="2 3">
    <name>pSTRVI02</name>
</geneLocation>
<organism evidence="2 3">
    <name type="scientific">Streptomyces violaceusniger (strain Tu 4113)</name>
    <dbReference type="NCBI Taxonomy" id="653045"/>
    <lineage>
        <taxon>Bacteria</taxon>
        <taxon>Bacillati</taxon>
        <taxon>Actinomycetota</taxon>
        <taxon>Actinomycetes</taxon>
        <taxon>Kitasatosporales</taxon>
        <taxon>Streptomycetaceae</taxon>
        <taxon>Streptomyces</taxon>
        <taxon>Streptomyces violaceusniger group</taxon>
    </lineage>
</organism>
<accession>G2PHX9</accession>
<dbReference type="EMBL" id="CP002996">
    <property type="protein sequence ID" value="AEM88930.1"/>
    <property type="molecule type" value="Genomic_DNA"/>
</dbReference>
<evidence type="ECO:0000313" key="2">
    <source>
        <dbReference type="EMBL" id="AEM88930.1"/>
    </source>
</evidence>
<proteinExistence type="predicted"/>
<dbReference type="AlphaFoldDB" id="G2PHX9"/>
<evidence type="ECO:0000313" key="3">
    <source>
        <dbReference type="Proteomes" id="UP000008703"/>
    </source>
</evidence>